<dbReference type="GO" id="GO:0016168">
    <property type="term" value="F:chlorophyll binding"/>
    <property type="evidence" value="ECO:0007669"/>
    <property type="project" value="UniProtKB-KW"/>
</dbReference>
<evidence type="ECO:0000313" key="2">
    <source>
        <dbReference type="Proteomes" id="UP001363151"/>
    </source>
</evidence>
<dbReference type="Proteomes" id="UP001363151">
    <property type="component" value="Unassembled WGS sequence"/>
</dbReference>
<dbReference type="KEGG" id="aaf:AURANDRAFT_23855"/>
<dbReference type="Gene3D" id="1.10.3460.10">
    <property type="entry name" value="Chlorophyll a/b binding protein domain"/>
    <property type="match status" value="1"/>
</dbReference>
<evidence type="ECO:0000313" key="1">
    <source>
        <dbReference type="EMBL" id="KAK7236799.1"/>
    </source>
</evidence>
<dbReference type="GO" id="GO:0009765">
    <property type="term" value="P:photosynthesis, light harvesting"/>
    <property type="evidence" value="ECO:0007669"/>
    <property type="project" value="InterPro"/>
</dbReference>
<dbReference type="EMBL" id="JBBJCI010000256">
    <property type="protein sequence ID" value="KAK7236799.1"/>
    <property type="molecule type" value="Genomic_DNA"/>
</dbReference>
<keyword evidence="2" id="KW-1185">Reference proteome</keyword>
<name>A0ABR1FRR5_AURAN</name>
<dbReference type="GO" id="GO:0009507">
    <property type="term" value="C:chloroplast"/>
    <property type="evidence" value="ECO:0007669"/>
    <property type="project" value="UniProtKB-SubCell"/>
</dbReference>
<dbReference type="InterPro" id="IPR001344">
    <property type="entry name" value="Chloro_AB-bd_pln"/>
</dbReference>
<dbReference type="InterPro" id="IPR022796">
    <property type="entry name" value="Chloroa_b-bind"/>
</dbReference>
<organism evidence="1 2">
    <name type="scientific">Aureococcus anophagefferens</name>
    <name type="common">Harmful bloom alga</name>
    <dbReference type="NCBI Taxonomy" id="44056"/>
    <lineage>
        <taxon>Eukaryota</taxon>
        <taxon>Sar</taxon>
        <taxon>Stramenopiles</taxon>
        <taxon>Ochrophyta</taxon>
        <taxon>Pelagophyceae</taxon>
        <taxon>Pelagomonadales</taxon>
        <taxon>Pelagomonadaceae</taxon>
        <taxon>Aureococcus</taxon>
    </lineage>
</organism>
<comment type="caution">
    <text evidence="1">The sequence shown here is derived from an EMBL/GenBank/DDBJ whole genome shotgun (WGS) entry which is preliminary data.</text>
</comment>
<protein>
    <submittedName>
        <fullName evidence="1">Chlorophyll A-B binding protein</fullName>
    </submittedName>
</protein>
<reference evidence="1 2" key="1">
    <citation type="submission" date="2024-03" db="EMBL/GenBank/DDBJ databases">
        <title>Aureococcus anophagefferens CCMP1851 and Kratosvirus quantuckense: Draft genome of a second virus-susceptible host strain in the model system.</title>
        <authorList>
            <person name="Chase E."/>
            <person name="Truchon A.R."/>
            <person name="Schepens W."/>
            <person name="Wilhelm S.W."/>
        </authorList>
    </citation>
    <scope>NUCLEOTIDE SEQUENCE [LARGE SCALE GENOMIC DNA]</scope>
    <source>
        <strain evidence="1 2">CCMP1851</strain>
    </source>
</reference>
<dbReference type="PANTHER" id="PTHR21649">
    <property type="entry name" value="CHLOROPHYLL A/B BINDING PROTEIN"/>
    <property type="match status" value="1"/>
</dbReference>
<dbReference type="GO" id="GO:0016020">
    <property type="term" value="C:membrane"/>
    <property type="evidence" value="ECO:0007669"/>
    <property type="project" value="InterPro"/>
</dbReference>
<gene>
    <name evidence="1" type="ORF">SO694_00092012</name>
</gene>
<accession>A0ABR1FRR5</accession>
<dbReference type="Pfam" id="PF00504">
    <property type="entry name" value="Chloroa_b-bind"/>
    <property type="match status" value="1"/>
</dbReference>
<dbReference type="SUPFAM" id="SSF103511">
    <property type="entry name" value="Chlorophyll a-b binding protein"/>
    <property type="match status" value="1"/>
</dbReference>
<sequence>MARFAALLALAGTAGAYVAPVAPKVSASALKASPLDGLEGGQVPLGNWDPLNLADTTQFGPTLEWYRAAELKHCRVAMAAFVGMVLQANGWVFPGNIAPGVTFKSCVGATPLDTWDNVPLYGKYQIIAWVGLMELCTEIQKPHYLMGGKVGEVNFDPVAKTYSLWDPVGSMKKWDDATKARGRLVELQNGRAAMFGVAGLVSAWKTDGSVPLLNFFPDYTGGLPTEPFAANWHLSGI</sequence>
<proteinExistence type="predicted"/>